<dbReference type="GO" id="GO:0051205">
    <property type="term" value="P:protein insertion into membrane"/>
    <property type="evidence" value="ECO:0007669"/>
    <property type="project" value="TreeGrafter"/>
</dbReference>
<sequence length="414" mass="45226">MDWFDPILAPIMWVVAWIMVLAHNFFVWLGMRPDGWSWILSIIALVVVIRVILIPLFVKQIKASRGLQIVQPQLQALQKKYKGKTDPASRQAQQQEMMAIYRENGTNPFASCLPILAQSPIFFALFRVLYRLPQIASGEVPAIGPLNSDLAAEAEKSQLFGAPLSSWFLMSPDVLPEDVSLLTVRIVTAILIVAMSLTTFTTQRQLTMKNMPAAALDNPMARQQKMMMYIFPLIFAFSGVNFPIGVLIYWTTTNLWSMGQQFYVIRNMPAPGSEAEKKYNERMERKAARRAARGGILPGTSMEDAGVETITTGDATSTLEDSVAGGQRQQPTSKKRAKKKGLPKATPGGLEDTAARASGSEAGDVTDLPHDEVDVVEVVDEVQDAPPTGGSSGGSGTRPGSSSKRSKKSRGPKG</sequence>
<keyword evidence="21" id="KW-1185">Reference proteome</keyword>
<evidence type="ECO:0000256" key="4">
    <source>
        <dbReference type="ARBA" id="ARBA00022448"/>
    </source>
</evidence>
<evidence type="ECO:0000313" key="20">
    <source>
        <dbReference type="EMBL" id="ROR96668.1"/>
    </source>
</evidence>
<dbReference type="InterPro" id="IPR001708">
    <property type="entry name" value="YidC/ALB3/OXA1/COX18"/>
</dbReference>
<keyword evidence="5" id="KW-1003">Cell membrane</keyword>
<dbReference type="AlphaFoldDB" id="A0A3N2DAL0"/>
<feature type="transmembrane region" description="Helical" evidence="18">
    <location>
        <begin position="229"/>
        <end position="250"/>
    </location>
</feature>
<gene>
    <name evidence="20" type="ORF">EDD28_1255</name>
</gene>
<evidence type="ECO:0000256" key="3">
    <source>
        <dbReference type="ARBA" id="ARBA00015325"/>
    </source>
</evidence>
<name>A0A3N2DAL0_9MICO</name>
<feature type="domain" description="Membrane insertase YidC/Oxa/ALB C-terminal" evidence="19">
    <location>
        <begin position="38"/>
        <end position="265"/>
    </location>
</feature>
<evidence type="ECO:0000256" key="17">
    <source>
        <dbReference type="SAM" id="MobiDB-lite"/>
    </source>
</evidence>
<accession>A0A3N2DAL0</accession>
<comment type="function">
    <text evidence="11">Required for the insertion and/or proper folding and/or complex formation of integral membrane proteins into the membrane. Involved in integration of membrane proteins that insert both dependently and independently of the Sec translocase complex, as well as at least some lipoproteins. Aids folding of multispanning membrane proteins.</text>
</comment>
<keyword evidence="7" id="KW-0653">Protein transport</keyword>
<feature type="compositionally biased region" description="Basic residues" evidence="17">
    <location>
        <begin position="404"/>
        <end position="414"/>
    </location>
</feature>
<dbReference type="NCBIfam" id="NF002350">
    <property type="entry name" value="PRK01315.1"/>
    <property type="match status" value="1"/>
</dbReference>
<organism evidence="20 21">
    <name type="scientific">Salana multivorans</name>
    <dbReference type="NCBI Taxonomy" id="120377"/>
    <lineage>
        <taxon>Bacteria</taxon>
        <taxon>Bacillati</taxon>
        <taxon>Actinomycetota</taxon>
        <taxon>Actinomycetes</taxon>
        <taxon>Micrococcales</taxon>
        <taxon>Beutenbergiaceae</taxon>
        <taxon>Salana</taxon>
    </lineage>
</organism>
<comment type="caution">
    <text evidence="20">The sequence shown here is derived from an EMBL/GenBank/DDBJ whole genome shotgun (WGS) entry which is preliminary data.</text>
</comment>
<dbReference type="CDD" id="cd20070">
    <property type="entry name" value="5TM_YidC_Alb3"/>
    <property type="match status" value="1"/>
</dbReference>
<evidence type="ECO:0000256" key="13">
    <source>
        <dbReference type="ARBA" id="ARBA00031538"/>
    </source>
</evidence>
<evidence type="ECO:0000256" key="10">
    <source>
        <dbReference type="ARBA" id="ARBA00023186"/>
    </source>
</evidence>
<dbReference type="Pfam" id="PF02096">
    <property type="entry name" value="60KD_IMP"/>
    <property type="match status" value="1"/>
</dbReference>
<keyword evidence="10" id="KW-0143">Chaperone</keyword>
<evidence type="ECO:0000256" key="6">
    <source>
        <dbReference type="ARBA" id="ARBA00022692"/>
    </source>
</evidence>
<evidence type="ECO:0000256" key="11">
    <source>
        <dbReference type="ARBA" id="ARBA00025034"/>
    </source>
</evidence>
<feature type="region of interest" description="Disordered" evidence="17">
    <location>
        <begin position="280"/>
        <end position="414"/>
    </location>
</feature>
<feature type="transmembrane region" description="Helical" evidence="18">
    <location>
        <begin position="7"/>
        <end position="29"/>
    </location>
</feature>
<comment type="similarity">
    <text evidence="2">Belongs to the OXA1/ALB3/YidC family. Type 1 subfamily.</text>
</comment>
<evidence type="ECO:0000313" key="21">
    <source>
        <dbReference type="Proteomes" id="UP000275356"/>
    </source>
</evidence>
<evidence type="ECO:0000256" key="14">
    <source>
        <dbReference type="ARBA" id="ARBA00033245"/>
    </source>
</evidence>
<feature type="compositionally biased region" description="Basic residues" evidence="17">
    <location>
        <begin position="333"/>
        <end position="342"/>
    </location>
</feature>
<comment type="subunit">
    <text evidence="12">Interacts with the Sec translocase complex via SecD. Specifically interacts with transmembrane segments of nascent integral membrane proteins during membrane integration.</text>
</comment>
<dbReference type="Proteomes" id="UP000275356">
    <property type="component" value="Unassembled WGS sequence"/>
</dbReference>
<dbReference type="PANTHER" id="PTHR12428:SF65">
    <property type="entry name" value="CYTOCHROME C OXIDASE ASSEMBLY PROTEIN COX18, MITOCHONDRIAL"/>
    <property type="match status" value="1"/>
</dbReference>
<dbReference type="RefSeq" id="WP_123738813.1">
    <property type="nucleotide sequence ID" value="NZ_RKHQ01000001.1"/>
</dbReference>
<keyword evidence="4" id="KW-0813">Transport</keyword>
<evidence type="ECO:0000256" key="2">
    <source>
        <dbReference type="ARBA" id="ARBA00010527"/>
    </source>
</evidence>
<dbReference type="GO" id="GO:0015031">
    <property type="term" value="P:protein transport"/>
    <property type="evidence" value="ECO:0007669"/>
    <property type="project" value="UniProtKB-KW"/>
</dbReference>
<feature type="transmembrane region" description="Helical" evidence="18">
    <location>
        <begin position="108"/>
        <end position="130"/>
    </location>
</feature>
<reference evidence="20 21" key="1">
    <citation type="submission" date="2018-11" db="EMBL/GenBank/DDBJ databases">
        <title>Sequencing the genomes of 1000 actinobacteria strains.</title>
        <authorList>
            <person name="Klenk H.-P."/>
        </authorList>
    </citation>
    <scope>NUCLEOTIDE SEQUENCE [LARGE SCALE GENOMIC DNA]</scope>
    <source>
        <strain evidence="20 21">DSM 13521</strain>
    </source>
</reference>
<evidence type="ECO:0000256" key="7">
    <source>
        <dbReference type="ARBA" id="ARBA00022927"/>
    </source>
</evidence>
<evidence type="ECO:0000256" key="1">
    <source>
        <dbReference type="ARBA" id="ARBA00004651"/>
    </source>
</evidence>
<evidence type="ECO:0000259" key="19">
    <source>
        <dbReference type="Pfam" id="PF02096"/>
    </source>
</evidence>
<feature type="compositionally biased region" description="Polar residues" evidence="17">
    <location>
        <begin position="309"/>
        <end position="320"/>
    </location>
</feature>
<dbReference type="NCBIfam" id="TIGR03592">
    <property type="entry name" value="yidC_oxa1_cterm"/>
    <property type="match status" value="1"/>
</dbReference>
<feature type="compositionally biased region" description="Acidic residues" evidence="17">
    <location>
        <begin position="374"/>
        <end position="383"/>
    </location>
</feature>
<dbReference type="GO" id="GO:0005886">
    <property type="term" value="C:plasma membrane"/>
    <property type="evidence" value="ECO:0007669"/>
    <property type="project" value="UniProtKB-SubCell"/>
</dbReference>
<keyword evidence="9 18" id="KW-0472">Membrane</keyword>
<comment type="subcellular location">
    <subcellularLocation>
        <location evidence="1">Cell membrane</location>
        <topology evidence="1">Multi-pass membrane protein</topology>
    </subcellularLocation>
    <subcellularLocation>
        <location evidence="16">Membrane</location>
        <topology evidence="16">Multi-pass membrane protein</topology>
    </subcellularLocation>
</comment>
<evidence type="ECO:0000256" key="16">
    <source>
        <dbReference type="RuleBase" id="RU003945"/>
    </source>
</evidence>
<dbReference type="InterPro" id="IPR028055">
    <property type="entry name" value="YidC/Oxa/ALB_C"/>
</dbReference>
<proteinExistence type="inferred from homology"/>
<dbReference type="EMBL" id="RKHQ01000001">
    <property type="protein sequence ID" value="ROR96668.1"/>
    <property type="molecule type" value="Genomic_DNA"/>
</dbReference>
<keyword evidence="6 16" id="KW-0812">Transmembrane</keyword>
<evidence type="ECO:0000256" key="12">
    <source>
        <dbReference type="ARBA" id="ARBA00026028"/>
    </source>
</evidence>
<feature type="transmembrane region" description="Helical" evidence="18">
    <location>
        <begin position="35"/>
        <end position="58"/>
    </location>
</feature>
<dbReference type="GO" id="GO:0032977">
    <property type="term" value="F:membrane insertase activity"/>
    <property type="evidence" value="ECO:0007669"/>
    <property type="project" value="InterPro"/>
</dbReference>
<evidence type="ECO:0000256" key="15">
    <source>
        <dbReference type="ARBA" id="ARBA00033342"/>
    </source>
</evidence>
<evidence type="ECO:0000256" key="18">
    <source>
        <dbReference type="SAM" id="Phobius"/>
    </source>
</evidence>
<evidence type="ECO:0000256" key="9">
    <source>
        <dbReference type="ARBA" id="ARBA00023136"/>
    </source>
</evidence>
<dbReference type="InterPro" id="IPR047196">
    <property type="entry name" value="YidC_ALB_C"/>
</dbReference>
<evidence type="ECO:0000256" key="8">
    <source>
        <dbReference type="ARBA" id="ARBA00022989"/>
    </source>
</evidence>
<dbReference type="OrthoDB" id="9780552at2"/>
<dbReference type="PANTHER" id="PTHR12428">
    <property type="entry name" value="OXA1"/>
    <property type="match status" value="1"/>
</dbReference>
<evidence type="ECO:0000256" key="5">
    <source>
        <dbReference type="ARBA" id="ARBA00022475"/>
    </source>
</evidence>
<protein>
    <recommendedName>
        <fullName evidence="3">Membrane protein insertase YidC</fullName>
    </recommendedName>
    <alternativeName>
        <fullName evidence="15">Foldase YidC</fullName>
    </alternativeName>
    <alternativeName>
        <fullName evidence="14">Membrane integrase YidC</fullName>
    </alternativeName>
    <alternativeName>
        <fullName evidence="13">Membrane protein YidC</fullName>
    </alternativeName>
</protein>
<feature type="transmembrane region" description="Helical" evidence="18">
    <location>
        <begin position="179"/>
        <end position="201"/>
    </location>
</feature>
<keyword evidence="8 18" id="KW-1133">Transmembrane helix</keyword>